<feature type="chain" id="PRO_5003627393" evidence="1">
    <location>
        <begin position="32"/>
        <end position="120"/>
    </location>
</feature>
<proteinExistence type="predicted"/>
<sequence length="120" mass="13824">MSFTKNTLRTFLMIGTILTGCLFVNTNTSYAQDIYCGTHNGYDYYVDSNAKSGTRSGLKYIGVKRSDGSYYTYCFSHYNNVWKFNYSNGGSIYNSVFNEFQPVNRNKLANDILYTLLQIW</sequence>
<accession>I0GWP1</accession>
<dbReference type="PATRIC" id="fig|927704.6.peg.3520"/>
<feature type="signal peptide" evidence="1">
    <location>
        <begin position="1"/>
        <end position="31"/>
    </location>
</feature>
<keyword evidence="1" id="KW-0732">Signal</keyword>
<dbReference type="EMBL" id="AP012301">
    <property type="protein sequence ID" value="BAL85178.1"/>
    <property type="molecule type" value="Genomic_DNA"/>
</dbReference>
<geneLocation type="plasmid" evidence="2 3">
    <name>pSRC5</name>
</geneLocation>
<dbReference type="HOGENOM" id="CLU_2048133_0_0_9"/>
<dbReference type="Proteomes" id="UP000007887">
    <property type="component" value="Plasmid pSRC5"/>
</dbReference>
<evidence type="ECO:0000313" key="2">
    <source>
        <dbReference type="EMBL" id="BAL85178.1"/>
    </source>
</evidence>
<organism evidence="2 3">
    <name type="scientific">Selenomonas ruminantium subsp. lactilytica (strain NBRC 103574 / TAM6421)</name>
    <dbReference type="NCBI Taxonomy" id="927704"/>
    <lineage>
        <taxon>Bacteria</taxon>
        <taxon>Bacillati</taxon>
        <taxon>Bacillota</taxon>
        <taxon>Negativicutes</taxon>
        <taxon>Selenomonadales</taxon>
        <taxon>Selenomonadaceae</taxon>
        <taxon>Selenomonas</taxon>
    </lineage>
</organism>
<dbReference type="AlphaFoldDB" id="I0GWP1"/>
<name>I0GWP1_SELRL</name>
<reference evidence="2 3" key="1">
    <citation type="submission" date="2011-10" db="EMBL/GenBank/DDBJ databases">
        <title>Whole genome sequence of Selenomonas ruminantium subsp. lactilytica TAM6421.</title>
        <authorList>
            <person name="Oguchi A."/>
            <person name="Ankai A."/>
            <person name="Kaneko J."/>
            <person name="Yamada-Narita S."/>
            <person name="Fukui S."/>
            <person name="Takahashi M."/>
            <person name="Onodera T."/>
            <person name="Kojima S."/>
            <person name="Fushimi T."/>
            <person name="Abe N."/>
            <person name="Kamio Y."/>
            <person name="Yamazaki S."/>
            <person name="Fujita N."/>
        </authorList>
    </citation>
    <scope>NUCLEOTIDE SEQUENCE [LARGE SCALE GENOMIC DNA]</scope>
    <source>
        <strain evidence="3">NBRC 103574 / TAM6421</strain>
        <plasmid evidence="2 3">pSRC5</plasmid>
    </source>
</reference>
<dbReference type="PROSITE" id="PS51257">
    <property type="entry name" value="PROKAR_LIPOPROTEIN"/>
    <property type="match status" value="1"/>
</dbReference>
<evidence type="ECO:0000256" key="1">
    <source>
        <dbReference type="SAM" id="SignalP"/>
    </source>
</evidence>
<gene>
    <name evidence="2" type="ordered locus">SELR_pSRC500040</name>
</gene>
<protein>
    <submittedName>
        <fullName evidence="2">Uncharacterized protein</fullName>
    </submittedName>
</protein>
<evidence type="ECO:0000313" key="3">
    <source>
        <dbReference type="Proteomes" id="UP000007887"/>
    </source>
</evidence>
<keyword evidence="2" id="KW-0614">Plasmid</keyword>
<dbReference type="KEGG" id="sri:SELR_pSRC500040"/>